<dbReference type="InterPro" id="IPR043502">
    <property type="entry name" value="DNA/RNA_pol_sf"/>
</dbReference>
<dbReference type="GeneID" id="25474779"/>
<proteinExistence type="predicted"/>
<keyword evidence="5" id="KW-0378">Hydrolase</keyword>
<dbReference type="InterPro" id="IPR041373">
    <property type="entry name" value="RT_RNaseH"/>
</dbReference>
<accession>U6MMB3</accession>
<dbReference type="PROSITE" id="PS50878">
    <property type="entry name" value="RT_POL"/>
    <property type="match status" value="1"/>
</dbReference>
<dbReference type="GO" id="GO:0016787">
    <property type="term" value="F:hydrolase activity"/>
    <property type="evidence" value="ECO:0007669"/>
    <property type="project" value="UniProtKB-KW"/>
</dbReference>
<keyword evidence="3" id="KW-0540">Nuclease</keyword>
<dbReference type="AlphaFoldDB" id="U6MMB3"/>
<keyword evidence="9" id="KW-1185">Reference proteome</keyword>
<dbReference type="VEuPathDB" id="ToxoDB:ENH_00046230"/>
<dbReference type="PANTHER" id="PTHR37984">
    <property type="entry name" value="PROTEIN CBG26694"/>
    <property type="match status" value="1"/>
</dbReference>
<dbReference type="Pfam" id="PF17917">
    <property type="entry name" value="RT_RNaseH"/>
    <property type="match status" value="1"/>
</dbReference>
<evidence type="ECO:0000256" key="5">
    <source>
        <dbReference type="ARBA" id="ARBA00022801"/>
    </source>
</evidence>
<dbReference type="SUPFAM" id="SSF56672">
    <property type="entry name" value="DNA/RNA polymerases"/>
    <property type="match status" value="1"/>
</dbReference>
<dbReference type="PANTHER" id="PTHR37984:SF5">
    <property type="entry name" value="PROTEIN NYNRIN-LIKE"/>
    <property type="match status" value="1"/>
</dbReference>
<sequence length="549" mass="62535">MSAEEAAIFLLPPPRRYKSHAKTKAKARITSLVRQAADDTNDLKTPLHAESDEESPWPMANLEHTLFDEWINSTEAQDIPSEVAQVLHEYRAVFPDTLPKGLPPKRPHDHHILLAPGKLPARSAIYRMTPDQLTFHKQEIAKLSEYGWIGPTYSPICSPTIMVDKRDDGFGERKMRMVVNYQALNALTIAPDFPQPPIQTILELLGGAKYFSTLDMEAGFHQIRMAKEDRWKTAFRSVLGLFEYRVMPFGLKGTPVTFQANTNAYLQPLLGQGVIAYLDDVLIYSSDLSEHISPLRQVLSIFLRHQFYPKFRKCKFARQTITYLGYTVSATGIKPAEDKIEAIRHWPEVLENETQVRQFLGTINYCRMFMGPDYADVARPLVDLTRKDVSFKWTELHTQAVRQLKQRLINFSTLQVLDTTKPFELYTDASGYAVGAVLEQDGKPIGFLSQVMNPTQQRYSIYDQELMALVTALDKWSHLLRVSKVTAFTDHQALTHLQRLQASKPLRGRTARWLDFLAEFPDLHITYVQGARNQVADALSRRPGLSNSC</sequence>
<dbReference type="CDD" id="cd01647">
    <property type="entry name" value="RT_LTR"/>
    <property type="match status" value="1"/>
</dbReference>
<dbReference type="Pfam" id="PF00078">
    <property type="entry name" value="RVT_1"/>
    <property type="match status" value="1"/>
</dbReference>
<dbReference type="Gene3D" id="3.30.70.270">
    <property type="match status" value="2"/>
</dbReference>
<keyword evidence="4" id="KW-0255">Endonuclease</keyword>
<keyword evidence="6" id="KW-0695">RNA-directed DNA polymerase</keyword>
<evidence type="ECO:0000256" key="4">
    <source>
        <dbReference type="ARBA" id="ARBA00022759"/>
    </source>
</evidence>
<dbReference type="CDD" id="cd09274">
    <property type="entry name" value="RNase_HI_RT_Ty3"/>
    <property type="match status" value="1"/>
</dbReference>
<dbReference type="FunFam" id="3.30.70.270:FF:000020">
    <property type="entry name" value="Transposon Tf2-6 polyprotein-like Protein"/>
    <property type="match status" value="1"/>
</dbReference>
<dbReference type="OrthoDB" id="2013610at2759"/>
<dbReference type="InterPro" id="IPR050951">
    <property type="entry name" value="Retrovirus_Pol_polyprotein"/>
</dbReference>
<organism evidence="8 9">
    <name type="scientific">Eimeria necatrix</name>
    <dbReference type="NCBI Taxonomy" id="51315"/>
    <lineage>
        <taxon>Eukaryota</taxon>
        <taxon>Sar</taxon>
        <taxon>Alveolata</taxon>
        <taxon>Apicomplexa</taxon>
        <taxon>Conoidasida</taxon>
        <taxon>Coccidia</taxon>
        <taxon>Eucoccidiorida</taxon>
        <taxon>Eimeriorina</taxon>
        <taxon>Eimeriidae</taxon>
        <taxon>Eimeria</taxon>
    </lineage>
</organism>
<protein>
    <recommendedName>
        <fullName evidence="7">Reverse transcriptase domain-containing protein</fullName>
    </recommendedName>
</protein>
<dbReference type="EMBL" id="HG722831">
    <property type="protein sequence ID" value="CDJ63579.1"/>
    <property type="molecule type" value="Genomic_DNA"/>
</dbReference>
<name>U6MMB3_9EIME</name>
<dbReference type="Gene3D" id="3.10.10.10">
    <property type="entry name" value="HIV Type 1 Reverse Transcriptase, subunit A, domain 1"/>
    <property type="match status" value="1"/>
</dbReference>
<dbReference type="RefSeq" id="XP_013440941.1">
    <property type="nucleotide sequence ID" value="XM_013585487.1"/>
</dbReference>
<evidence type="ECO:0000259" key="7">
    <source>
        <dbReference type="PROSITE" id="PS50878"/>
    </source>
</evidence>
<reference evidence="8" key="1">
    <citation type="submission" date="2013-10" db="EMBL/GenBank/DDBJ databases">
        <title>Genomic analysis of the causative agents of coccidiosis in chickens.</title>
        <authorList>
            <person name="Reid A.J."/>
            <person name="Blake D."/>
            <person name="Billington K."/>
            <person name="Browne H."/>
            <person name="Dunn M."/>
            <person name="Hung S."/>
            <person name="Kawahara F."/>
            <person name="Miranda-Saavedra D."/>
            <person name="Mourier T."/>
            <person name="Nagra H."/>
            <person name="Otto T.D."/>
            <person name="Rawlings N."/>
            <person name="Sanchez A."/>
            <person name="Sanders M."/>
            <person name="Subramaniam C."/>
            <person name="Tay Y."/>
            <person name="Dear P."/>
            <person name="Doerig C."/>
            <person name="Gruber A."/>
            <person name="Parkinson J."/>
            <person name="Shirley M."/>
            <person name="Wan K.L."/>
            <person name="Berriman M."/>
            <person name="Tomley F."/>
            <person name="Pain A."/>
        </authorList>
    </citation>
    <scope>NUCLEOTIDE SEQUENCE [LARGE SCALE GENOMIC DNA]</scope>
    <source>
        <strain evidence="8">Houghton</strain>
    </source>
</reference>
<dbReference type="InterPro" id="IPR043128">
    <property type="entry name" value="Rev_trsase/Diguanyl_cyclase"/>
</dbReference>
<evidence type="ECO:0000313" key="8">
    <source>
        <dbReference type="EMBL" id="CDJ63579.1"/>
    </source>
</evidence>
<dbReference type="InterPro" id="IPR000477">
    <property type="entry name" value="RT_dom"/>
</dbReference>
<feature type="domain" description="Reverse transcriptase" evidence="7">
    <location>
        <begin position="1"/>
        <end position="328"/>
    </location>
</feature>
<dbReference type="GO" id="GO:0003964">
    <property type="term" value="F:RNA-directed DNA polymerase activity"/>
    <property type="evidence" value="ECO:0007669"/>
    <property type="project" value="UniProtKB-KW"/>
</dbReference>
<reference evidence="8" key="2">
    <citation type="submission" date="2013-10" db="EMBL/GenBank/DDBJ databases">
        <authorList>
            <person name="Aslett M."/>
        </authorList>
    </citation>
    <scope>NUCLEOTIDE SEQUENCE [LARGE SCALE GENOMIC DNA]</scope>
    <source>
        <strain evidence="8">Houghton</strain>
    </source>
</reference>
<evidence type="ECO:0000256" key="1">
    <source>
        <dbReference type="ARBA" id="ARBA00022679"/>
    </source>
</evidence>
<evidence type="ECO:0000256" key="3">
    <source>
        <dbReference type="ARBA" id="ARBA00022722"/>
    </source>
</evidence>
<keyword evidence="1" id="KW-0808">Transferase</keyword>
<dbReference type="Proteomes" id="UP000030754">
    <property type="component" value="Unassembled WGS sequence"/>
</dbReference>
<evidence type="ECO:0000313" key="9">
    <source>
        <dbReference type="Proteomes" id="UP000030754"/>
    </source>
</evidence>
<evidence type="ECO:0000256" key="2">
    <source>
        <dbReference type="ARBA" id="ARBA00022695"/>
    </source>
</evidence>
<gene>
    <name evidence="8" type="ORF">ENH_00046230</name>
</gene>
<keyword evidence="2" id="KW-0548">Nucleotidyltransferase</keyword>
<evidence type="ECO:0000256" key="6">
    <source>
        <dbReference type="ARBA" id="ARBA00022918"/>
    </source>
</evidence>
<dbReference type="GO" id="GO:0004519">
    <property type="term" value="F:endonuclease activity"/>
    <property type="evidence" value="ECO:0007669"/>
    <property type="project" value="UniProtKB-KW"/>
</dbReference>